<dbReference type="InterPro" id="IPR033131">
    <property type="entry name" value="Pectinesterase_Asp_AS"/>
</dbReference>
<evidence type="ECO:0000256" key="5">
    <source>
        <dbReference type="RuleBase" id="RU000589"/>
    </source>
</evidence>
<feature type="domain" description="BD-FAE-like" evidence="7">
    <location>
        <begin position="396"/>
        <end position="575"/>
    </location>
</feature>
<protein>
    <recommendedName>
        <fullName evidence="5">Pectinesterase</fullName>
        <ecNumber evidence="5">3.1.1.11</ecNumber>
    </recommendedName>
</protein>
<dbReference type="EC" id="3.1.1.11" evidence="5"/>
<feature type="domain" description="Pectinesterase catalytic" evidence="6">
    <location>
        <begin position="44"/>
        <end position="327"/>
    </location>
</feature>
<dbReference type="Gene3D" id="3.40.50.1820">
    <property type="entry name" value="alpha/beta hydrolase"/>
    <property type="match status" value="1"/>
</dbReference>
<dbReference type="RefSeq" id="WP_290249202.1">
    <property type="nucleotide sequence ID" value="NZ_JAUFQT010000002.1"/>
</dbReference>
<accession>A0ABV5J4A9</accession>
<dbReference type="EMBL" id="JBHMEW010000050">
    <property type="protein sequence ID" value="MFB9211541.1"/>
    <property type="molecule type" value="Genomic_DNA"/>
</dbReference>
<evidence type="ECO:0000313" key="9">
    <source>
        <dbReference type="Proteomes" id="UP001589654"/>
    </source>
</evidence>
<evidence type="ECO:0000256" key="2">
    <source>
        <dbReference type="ARBA" id="ARBA00022801"/>
    </source>
</evidence>
<feature type="chain" id="PRO_5044971347" description="Pectinesterase" evidence="5">
    <location>
        <begin position="23"/>
        <end position="634"/>
    </location>
</feature>
<dbReference type="InterPro" id="IPR029058">
    <property type="entry name" value="AB_hydrolase_fold"/>
</dbReference>
<comment type="catalytic activity">
    <reaction evidence="5">
        <text>[(1-&gt;4)-alpha-D-galacturonosyl methyl ester](n) + n H2O = [(1-&gt;4)-alpha-D-galacturonosyl](n) + n methanol + n H(+)</text>
        <dbReference type="Rhea" id="RHEA:22380"/>
        <dbReference type="Rhea" id="RHEA-COMP:14570"/>
        <dbReference type="Rhea" id="RHEA-COMP:14573"/>
        <dbReference type="ChEBI" id="CHEBI:15377"/>
        <dbReference type="ChEBI" id="CHEBI:15378"/>
        <dbReference type="ChEBI" id="CHEBI:17790"/>
        <dbReference type="ChEBI" id="CHEBI:140522"/>
        <dbReference type="ChEBI" id="CHEBI:140523"/>
        <dbReference type="EC" id="3.1.1.11"/>
    </reaction>
</comment>
<dbReference type="InterPro" id="IPR049492">
    <property type="entry name" value="BD-FAE-like_dom"/>
</dbReference>
<name>A0ABV5J4A9_9BACT</name>
<dbReference type="Pfam" id="PF01095">
    <property type="entry name" value="Pectinesterase"/>
    <property type="match status" value="1"/>
</dbReference>
<reference evidence="8 9" key="1">
    <citation type="submission" date="2024-09" db="EMBL/GenBank/DDBJ databases">
        <authorList>
            <person name="Sun Q."/>
            <person name="Mori K."/>
        </authorList>
    </citation>
    <scope>NUCLEOTIDE SEQUENCE [LARGE SCALE GENOMIC DNA]</scope>
    <source>
        <strain evidence="8 9">CECT 7682</strain>
    </source>
</reference>
<dbReference type="Gene3D" id="2.160.20.10">
    <property type="entry name" value="Single-stranded right-handed beta-helix, Pectin lyase-like"/>
    <property type="match status" value="1"/>
</dbReference>
<evidence type="ECO:0000256" key="3">
    <source>
        <dbReference type="ARBA" id="ARBA00023085"/>
    </source>
</evidence>
<evidence type="ECO:0000259" key="6">
    <source>
        <dbReference type="Pfam" id="PF01095"/>
    </source>
</evidence>
<sequence>MKIIKTGFTLFTLMILAGSAIAQHVHSYPQDGKIKDLKGKVQQDIVVAKDGSGDFLYIQDALEAIRVYLPKPITVYIKEGVYKEKLEIPGTITNVTFKGDGPEKTIITFDDHTGKNYMDTFDSHTLMVWGNSLTFKDMTIQNTAGSEGQAVALHAEGDRLVFENCHFKGDQDTMFASGENSRQYYKNCYIEGTTDFIFGSATALFENCQIHSKSNSYITAASTPNWVEHGYVFKDCKLTAAEGVDQVFLGRPWRDYAQTVFINCEMGDHIVSEGWNDWGRPQTHETTFYAEYQSQGPGANAAERVEWSHQLTEEEAKDYTVQKIFKGETNPVNGYGFPWYGYEKDSSFNLESAYQHNKKDFPHIKPVHPSSISMKGIGEKRELAYKDLGYRELKIDVFYPTSKPKKPKPGIVMVHGGGWRSGNKIMQVPMAKALAGEGYVTAAVEYRLSLEAPYPAGVQDVKDAIKWLKAHAAEFNLDTAKVAVSGSSAGGQLAALVGFTNGKEMYESSKEGPSSDVQAVIDMDGVLAFHHPESAEGEVASQWLGGTYEEIPEIWDEASALHQVSPNAVPILYINSQYPRFHAGRDDMIDKLDAMGIYSEVHTFPGTPHPFWLFEPWFKPTVKQVDKFLDRVFK</sequence>
<evidence type="ECO:0000259" key="7">
    <source>
        <dbReference type="Pfam" id="PF20434"/>
    </source>
</evidence>
<dbReference type="Proteomes" id="UP001589654">
    <property type="component" value="Unassembled WGS sequence"/>
</dbReference>
<gene>
    <name evidence="8" type="ORF">ACFFUR_06975</name>
</gene>
<dbReference type="InterPro" id="IPR000070">
    <property type="entry name" value="Pectinesterase_cat"/>
</dbReference>
<dbReference type="PANTHER" id="PTHR31321:SF57">
    <property type="entry name" value="PECTINESTERASE 53-RELATED"/>
    <property type="match status" value="1"/>
</dbReference>
<dbReference type="SUPFAM" id="SSF51126">
    <property type="entry name" value="Pectin lyase-like"/>
    <property type="match status" value="1"/>
</dbReference>
<evidence type="ECO:0000256" key="1">
    <source>
        <dbReference type="ARBA" id="ARBA00008891"/>
    </source>
</evidence>
<organism evidence="8 9">
    <name type="scientific">Echinicola jeungdonensis</name>
    <dbReference type="NCBI Taxonomy" id="709343"/>
    <lineage>
        <taxon>Bacteria</taxon>
        <taxon>Pseudomonadati</taxon>
        <taxon>Bacteroidota</taxon>
        <taxon>Cytophagia</taxon>
        <taxon>Cytophagales</taxon>
        <taxon>Cyclobacteriaceae</taxon>
        <taxon>Echinicola</taxon>
    </lineage>
</organism>
<feature type="signal peptide" evidence="5">
    <location>
        <begin position="1"/>
        <end position="22"/>
    </location>
</feature>
<comment type="pathway">
    <text evidence="5">Glycan metabolism; pectin degradation; 2-dehydro-3-deoxy-D-gluconate from pectin: step 1/5.</text>
</comment>
<dbReference type="Pfam" id="PF20434">
    <property type="entry name" value="BD-FAE"/>
    <property type="match status" value="1"/>
</dbReference>
<dbReference type="PROSITE" id="PS00503">
    <property type="entry name" value="PECTINESTERASE_2"/>
    <property type="match status" value="1"/>
</dbReference>
<dbReference type="InterPro" id="IPR011050">
    <property type="entry name" value="Pectin_lyase_fold/virulence"/>
</dbReference>
<dbReference type="SUPFAM" id="SSF53474">
    <property type="entry name" value="alpha/beta-Hydrolases"/>
    <property type="match status" value="1"/>
</dbReference>
<evidence type="ECO:0000256" key="4">
    <source>
        <dbReference type="PROSITE-ProRule" id="PRU10040"/>
    </source>
</evidence>
<proteinExistence type="inferred from homology"/>
<dbReference type="InterPro" id="IPR012334">
    <property type="entry name" value="Pectin_lyas_fold"/>
</dbReference>
<keyword evidence="3 5" id="KW-0063">Aspartyl esterase</keyword>
<comment type="similarity">
    <text evidence="1">Belongs to the pectinesterase family.</text>
</comment>
<evidence type="ECO:0000313" key="8">
    <source>
        <dbReference type="EMBL" id="MFB9211541.1"/>
    </source>
</evidence>
<keyword evidence="9" id="KW-1185">Reference proteome</keyword>
<comment type="caution">
    <text evidence="8">The sequence shown here is derived from an EMBL/GenBank/DDBJ whole genome shotgun (WGS) entry which is preliminary data.</text>
</comment>
<keyword evidence="2 5" id="KW-0378">Hydrolase</keyword>
<feature type="active site" evidence="4">
    <location>
        <position position="195"/>
    </location>
</feature>
<dbReference type="PANTHER" id="PTHR31321">
    <property type="entry name" value="ACYL-COA THIOESTER HYDROLASE YBHC-RELATED"/>
    <property type="match status" value="1"/>
</dbReference>
<keyword evidence="5" id="KW-0732">Signal</keyword>